<evidence type="ECO:0000313" key="2">
    <source>
        <dbReference type="Proteomes" id="UP001401887"/>
    </source>
</evidence>
<accession>A0ABP9WBJ3</accession>
<organism evidence="1 2">
    <name type="scientific">Deinococcus carri</name>
    <dbReference type="NCBI Taxonomy" id="1211323"/>
    <lineage>
        <taxon>Bacteria</taxon>
        <taxon>Thermotogati</taxon>
        <taxon>Deinococcota</taxon>
        <taxon>Deinococci</taxon>
        <taxon>Deinococcales</taxon>
        <taxon>Deinococcaceae</taxon>
        <taxon>Deinococcus</taxon>
    </lineage>
</organism>
<reference evidence="1 2" key="1">
    <citation type="submission" date="2024-02" db="EMBL/GenBank/DDBJ databases">
        <title>Deinococcus carri NBRC 110142.</title>
        <authorList>
            <person name="Ichikawa N."/>
            <person name="Katano-Makiyama Y."/>
            <person name="Hidaka K."/>
        </authorList>
    </citation>
    <scope>NUCLEOTIDE SEQUENCE [LARGE SCALE GENOMIC DNA]</scope>
    <source>
        <strain evidence="1 2">NBRC 110142</strain>
    </source>
</reference>
<dbReference type="EMBL" id="BAABRP010000019">
    <property type="protein sequence ID" value="GAA5514511.1"/>
    <property type="molecule type" value="Genomic_DNA"/>
</dbReference>
<sequence length="942" mass="102518">MPSKAGRRGASLGRLLRRRGTLLSLTALLSLAALGEAGARTVRIVQAQTLELRRLDDQEIVIISGGEGGPVELRVDDDVVRAGRVEYNRTRRTLTLLGAATYHTARDNQDLRGENLVVDLAGEQLTGEDVLISDGDIEIRGQEVERIPGQLRATGGYFTPCAKCGRTPNDYAFRAERLIVYPGDRLVAYRAQLLLADYPVLYLPVVVLPLNDAERQPRLAVGRGSPDGLTVEADLPFSIGTGTLGTTLIRYYENRTPSIGLGVALRSYMPLPFVDRVNLYTLANPKPFAADGSRQVGYDVDLDFSARGRIPLTLAVRDLDYSLNVLRRDIGRTATDPDRGVTAVNFTANVEYPSFAAQFNYVDRYGPEATTALTTPLKQPEVIVDPKPYTAGNFSADFRFSAGRYTGQVNPLSRRAAEEADGKPNITTTRLEEQHNLSYSVQPWRDADLSLKNVFVGRYYGNGARTVQLDAGAQLTQRFNVTNTVTARYNYIRIEGTSPFAFDALTGRRLSAPLSVDLYTVPVPDTTFRVSYTRDLFLPWNQQPATTFGVTVNRAPVNLTYDLAYNFATKELESTSFNVTLGGSSFYRQPTPVKPGEPVPFRAVWPAPNLTLTASGSYTRTGGYQPFTVRATVTGDNRANSFSAFVTHDIKTPFLSAVGAEFSGVTRTDTVVNPVSFSGRETLNLPTPLGGGSFTRTRLSGSYSLTWRGAYTLATTHDLTLDQDPSAKESGTVNYSVGTVSGRATNWQLAYGGPYDLRRGGFTRPAVTGSLNATRPGQRLGLSAVVNTPGLDQPRTELTRADVSADWQFGTRVALAGRAVYTRTRSGTYPDDVPTDTLIFDPLQVGIAIGNGPKPGAYLTGSLRQTFTWKDGERVNALPLAPVIGLTIDRCCWALQAEIDLSLRRYRLGISLPGSAGYPLFEYGTGGLNVPLLPGVLNPGTR</sequence>
<proteinExistence type="predicted"/>
<dbReference type="RefSeq" id="WP_345467292.1">
    <property type="nucleotide sequence ID" value="NZ_BAABRP010000019.1"/>
</dbReference>
<dbReference type="InterPro" id="IPR050218">
    <property type="entry name" value="LptD"/>
</dbReference>
<evidence type="ECO:0000313" key="1">
    <source>
        <dbReference type="EMBL" id="GAA5514511.1"/>
    </source>
</evidence>
<protein>
    <submittedName>
        <fullName evidence="1">LPS-assembly protein LptD</fullName>
    </submittedName>
</protein>
<gene>
    <name evidence="1" type="primary">lptD</name>
    <name evidence="1" type="ORF">Dcar01_03267</name>
</gene>
<keyword evidence="2" id="KW-1185">Reference proteome</keyword>
<dbReference type="Proteomes" id="UP001401887">
    <property type="component" value="Unassembled WGS sequence"/>
</dbReference>
<comment type="caution">
    <text evidence="1">The sequence shown here is derived from an EMBL/GenBank/DDBJ whole genome shotgun (WGS) entry which is preliminary data.</text>
</comment>
<dbReference type="PANTHER" id="PTHR30189">
    <property type="entry name" value="LPS-ASSEMBLY PROTEIN"/>
    <property type="match status" value="1"/>
</dbReference>
<dbReference type="PANTHER" id="PTHR30189:SF1">
    <property type="entry name" value="LPS-ASSEMBLY PROTEIN LPTD"/>
    <property type="match status" value="1"/>
</dbReference>
<name>A0ABP9WBJ3_9DEIO</name>